<dbReference type="EMBL" id="BSPQ01000002">
    <property type="protein sequence ID" value="GLS90184.1"/>
    <property type="molecule type" value="Genomic_DNA"/>
</dbReference>
<evidence type="ECO:0008006" key="3">
    <source>
        <dbReference type="Google" id="ProtNLM"/>
    </source>
</evidence>
<proteinExistence type="predicted"/>
<dbReference type="Proteomes" id="UP001157353">
    <property type="component" value="Unassembled WGS sequence"/>
</dbReference>
<dbReference type="RefSeq" id="WP_284203304.1">
    <property type="nucleotide sequence ID" value="NZ_BSPQ01000002.1"/>
</dbReference>
<reference evidence="2" key="1">
    <citation type="journal article" date="2019" name="Int. J. Syst. Evol. Microbiol.">
        <title>The Global Catalogue of Microorganisms (GCM) 10K type strain sequencing project: providing services to taxonomists for standard genome sequencing and annotation.</title>
        <authorList>
            <consortium name="The Broad Institute Genomics Platform"/>
            <consortium name="The Broad Institute Genome Sequencing Center for Infectious Disease"/>
            <person name="Wu L."/>
            <person name="Ma J."/>
        </authorList>
    </citation>
    <scope>NUCLEOTIDE SEQUENCE [LARGE SCALE GENOMIC DNA]</scope>
    <source>
        <strain evidence="2">NBRC 103166</strain>
    </source>
</reference>
<gene>
    <name evidence="1" type="ORF">GCM10007916_12510</name>
</gene>
<evidence type="ECO:0000313" key="2">
    <source>
        <dbReference type="Proteomes" id="UP001157353"/>
    </source>
</evidence>
<comment type="caution">
    <text evidence="1">The sequence shown here is derived from an EMBL/GenBank/DDBJ whole genome shotgun (WGS) entry which is preliminary data.</text>
</comment>
<organism evidence="1 2">
    <name type="scientific">Psychromonas marina</name>
    <dbReference type="NCBI Taxonomy" id="88364"/>
    <lineage>
        <taxon>Bacteria</taxon>
        <taxon>Pseudomonadati</taxon>
        <taxon>Pseudomonadota</taxon>
        <taxon>Gammaproteobacteria</taxon>
        <taxon>Alteromonadales</taxon>
        <taxon>Psychromonadaceae</taxon>
        <taxon>Psychromonas</taxon>
    </lineage>
</organism>
<protein>
    <recommendedName>
        <fullName evidence="3">DUF4238 domain-containing protein</fullName>
    </recommendedName>
</protein>
<sequence>MKLSHKHHYVPEWYQKRFMFEEQKAYFRLDLFPEIIKRPDGKIIKKGEILTKGPGKFFYEIDLYTTNYFGHKNDDIERHLFGKIDTEGAAAISAMASPDWMRLIHPHILKYFEYLDAQRLRTPKGLNWLVKETKPKSYNDLLMKMQEVRRMHCTMWAEASMEVVSANNSGTKFIVSDTPVTFYNSVFYPANAKCVFPSDPEIYLKGTRTIFPLDMNHCAILTNVEYARSPGKLKAPKPRTNPRYFDETIINYSDIIRERELTEQQVLSINYILKKRATKYIAAAKKDWLFPENYLKKTDWRSLDSVFVSNSTKLFGTNRETFIGGKDGKLIATQDEFGRKPKSKEEWLEKEKQAKAMQEHVMKLLAKEKSNKSFQQDK</sequence>
<name>A0ABQ6DYE0_9GAMM</name>
<accession>A0ABQ6DYE0</accession>
<evidence type="ECO:0000313" key="1">
    <source>
        <dbReference type="EMBL" id="GLS90184.1"/>
    </source>
</evidence>
<keyword evidence="2" id="KW-1185">Reference proteome</keyword>